<comment type="caution">
    <text evidence="1">The sequence shown here is derived from an EMBL/GenBank/DDBJ whole genome shotgun (WGS) entry which is preliminary data.</text>
</comment>
<dbReference type="Proteomes" id="UP001279734">
    <property type="component" value="Unassembled WGS sequence"/>
</dbReference>
<dbReference type="AlphaFoldDB" id="A0AAD3XZ67"/>
<name>A0AAD3XZ67_NEPGR</name>
<organism evidence="1 2">
    <name type="scientific">Nepenthes gracilis</name>
    <name type="common">Slender pitcher plant</name>
    <dbReference type="NCBI Taxonomy" id="150966"/>
    <lineage>
        <taxon>Eukaryota</taxon>
        <taxon>Viridiplantae</taxon>
        <taxon>Streptophyta</taxon>
        <taxon>Embryophyta</taxon>
        <taxon>Tracheophyta</taxon>
        <taxon>Spermatophyta</taxon>
        <taxon>Magnoliopsida</taxon>
        <taxon>eudicotyledons</taxon>
        <taxon>Gunneridae</taxon>
        <taxon>Pentapetalae</taxon>
        <taxon>Caryophyllales</taxon>
        <taxon>Nepenthaceae</taxon>
        <taxon>Nepenthes</taxon>
    </lineage>
</organism>
<dbReference type="InterPro" id="IPR009072">
    <property type="entry name" value="Histone-fold"/>
</dbReference>
<protein>
    <submittedName>
        <fullName evidence="1">Uncharacterized protein</fullName>
    </submittedName>
</protein>
<keyword evidence="2" id="KW-1185">Reference proteome</keyword>
<evidence type="ECO:0000313" key="2">
    <source>
        <dbReference type="Proteomes" id="UP001279734"/>
    </source>
</evidence>
<dbReference type="SUPFAM" id="SSF47113">
    <property type="entry name" value="Histone-fold"/>
    <property type="match status" value="1"/>
</dbReference>
<gene>
    <name evidence="1" type="ORF">Nepgr_023576</name>
</gene>
<dbReference type="EMBL" id="BSYO01000023">
    <property type="protein sequence ID" value="GMH21734.1"/>
    <property type="molecule type" value="Genomic_DNA"/>
</dbReference>
<proteinExistence type="predicted"/>
<dbReference type="GO" id="GO:0046982">
    <property type="term" value="F:protein heterodimerization activity"/>
    <property type="evidence" value="ECO:0007669"/>
    <property type="project" value="InterPro"/>
</dbReference>
<dbReference type="Gene3D" id="1.10.20.10">
    <property type="entry name" value="Histone, subunit A"/>
    <property type="match status" value="1"/>
</dbReference>
<accession>A0AAD3XZ67</accession>
<reference evidence="1" key="1">
    <citation type="submission" date="2023-05" db="EMBL/GenBank/DDBJ databases">
        <title>Nepenthes gracilis genome sequencing.</title>
        <authorList>
            <person name="Fukushima K."/>
        </authorList>
    </citation>
    <scope>NUCLEOTIDE SEQUENCE</scope>
    <source>
        <strain evidence="1">SING2019-196</strain>
    </source>
</reference>
<evidence type="ECO:0000313" key="1">
    <source>
        <dbReference type="EMBL" id="GMH21734.1"/>
    </source>
</evidence>
<sequence>MARTKHFARKKIARVSITPNLRKGMLLKICRFRGGGKVKKQIRRGTSALREICHFQNTWKLLIPAAPFHPNCIISLLSFAFSSSCLKLA</sequence>